<name>A0ABD5NV77_9EURY</name>
<dbReference type="InterPro" id="IPR004927">
    <property type="entry name" value="MerB"/>
</dbReference>
<dbReference type="GO" id="GO:0018836">
    <property type="term" value="F:alkylmercury lyase activity"/>
    <property type="evidence" value="ECO:0007669"/>
    <property type="project" value="UniProtKB-EC"/>
</dbReference>
<dbReference type="GeneID" id="71852341"/>
<evidence type="ECO:0000313" key="2">
    <source>
        <dbReference type="Proteomes" id="UP001595821"/>
    </source>
</evidence>
<dbReference type="InterPro" id="IPR053717">
    <property type="entry name" value="MerB_lyase_sf"/>
</dbReference>
<protein>
    <submittedName>
        <fullName evidence="1">Organomercurial lyase</fullName>
        <ecNumber evidence="1">4.99.1.2</ecNumber>
    </submittedName>
</protein>
<accession>A0ABD5NV77</accession>
<dbReference type="EC" id="4.99.1.2" evidence="1"/>
<dbReference type="SUPFAM" id="SSF160387">
    <property type="entry name" value="NosL/MerB-like"/>
    <property type="match status" value="1"/>
</dbReference>
<comment type="caution">
    <text evidence="1">The sequence shown here is derived from an EMBL/GenBank/DDBJ whole genome shotgun (WGS) entry which is preliminary data.</text>
</comment>
<gene>
    <name evidence="1" type="primary">merB</name>
    <name evidence="1" type="ORF">ACFOZ7_00675</name>
</gene>
<organism evidence="1 2">
    <name type="scientific">Natribaculum luteum</name>
    <dbReference type="NCBI Taxonomy" id="1586232"/>
    <lineage>
        <taxon>Archaea</taxon>
        <taxon>Methanobacteriati</taxon>
        <taxon>Methanobacteriota</taxon>
        <taxon>Stenosarchaea group</taxon>
        <taxon>Halobacteria</taxon>
        <taxon>Halobacteriales</taxon>
        <taxon>Natrialbaceae</taxon>
        <taxon>Natribaculum</taxon>
    </lineage>
</organism>
<dbReference type="RefSeq" id="WP_246971366.1">
    <property type="nucleotide sequence ID" value="NZ_CP095397.1"/>
</dbReference>
<dbReference type="EMBL" id="JBHSDJ010000002">
    <property type="protein sequence ID" value="MFC4245529.1"/>
    <property type="molecule type" value="Genomic_DNA"/>
</dbReference>
<reference evidence="1 2" key="1">
    <citation type="journal article" date="2014" name="Int. J. Syst. Evol. Microbiol.">
        <title>Complete genome sequence of Corynebacterium casei LMG S-19264T (=DSM 44701T), isolated from a smear-ripened cheese.</title>
        <authorList>
            <consortium name="US DOE Joint Genome Institute (JGI-PGF)"/>
            <person name="Walter F."/>
            <person name="Albersmeier A."/>
            <person name="Kalinowski J."/>
            <person name="Ruckert C."/>
        </authorList>
    </citation>
    <scope>NUCLEOTIDE SEQUENCE [LARGE SCALE GENOMIC DNA]</scope>
    <source>
        <strain evidence="1 2">IBRC-M 10912</strain>
    </source>
</reference>
<proteinExistence type="predicted"/>
<sequence length="202" mass="21824">MPSPQTNLSEIELPAELGAAFASVSNRQEQPKTVLDALDVIESLVSGGDQLSVEQFYQPMETRHKITFANSSEYVPCVLDALIIAKCAGENVESINSQPPTESSPVEIRYRDGDVVTDPDDFVMSLGLSATDGGDSTIESQNEFCSMGEVDLCGYINAFSSKEEYTHWQVALTNGVVMMLNGQTAINLAAAAASRWQFDSSL</sequence>
<dbReference type="Gene3D" id="3.30.450.410">
    <property type="match status" value="1"/>
</dbReference>
<dbReference type="AlphaFoldDB" id="A0ABD5NV77"/>
<keyword evidence="1" id="KW-0456">Lyase</keyword>
<dbReference type="Pfam" id="PF03243">
    <property type="entry name" value="MerB"/>
    <property type="match status" value="1"/>
</dbReference>
<dbReference type="Proteomes" id="UP001595821">
    <property type="component" value="Unassembled WGS sequence"/>
</dbReference>
<evidence type="ECO:0000313" key="1">
    <source>
        <dbReference type="EMBL" id="MFC4245529.1"/>
    </source>
</evidence>